<name>A0AA49GTS1_9BACT</name>
<comment type="similarity">
    <text evidence="2">Belongs to the Nudix hydrolase family.</text>
</comment>
<reference evidence="4" key="2">
    <citation type="journal article" date="2024" name="Antonie Van Leeuwenhoek">
        <title>Roseihalotalea indica gen. nov., sp. nov., a halophilic Bacteroidetes from mesopelagic Southwest Indian Ocean with higher carbohydrate metabolic potential.</title>
        <authorList>
            <person name="Chen B."/>
            <person name="Zhang M."/>
            <person name="Lin D."/>
            <person name="Ye J."/>
            <person name="Tang K."/>
        </authorList>
    </citation>
    <scope>NUCLEOTIDE SEQUENCE</scope>
    <source>
        <strain evidence="4">TK19036</strain>
    </source>
</reference>
<sequence>MGYPQNIKVTVDAVVLTHDHQEVLLIQRKNEPFEGQWALPGGFVEDDEDLDIAVGRELEEETGITPSTFHQFHAFGAPDRDPRGRAISIAYYTVVNKVDFNPKAATDAKDVRWFPLADLPELAFDHAEILSKAQAALV</sequence>
<dbReference type="PROSITE" id="PS51462">
    <property type="entry name" value="NUDIX"/>
    <property type="match status" value="1"/>
</dbReference>
<dbReference type="InterPro" id="IPR015797">
    <property type="entry name" value="NUDIX_hydrolase-like_dom_sf"/>
</dbReference>
<evidence type="ECO:0000313" key="4">
    <source>
        <dbReference type="EMBL" id="WKN39045.1"/>
    </source>
</evidence>
<feature type="domain" description="Nudix hydrolase" evidence="3">
    <location>
        <begin position="6"/>
        <end position="137"/>
    </location>
</feature>
<dbReference type="InterPro" id="IPR020476">
    <property type="entry name" value="Nudix_hydrolase"/>
</dbReference>
<proteinExistence type="inferred from homology"/>
<reference evidence="4" key="1">
    <citation type="journal article" date="2023" name="Comput. Struct. Biotechnol. J.">
        <title>Discovery of a novel marine Bacteroidetes with a rich repertoire of carbohydrate-active enzymes.</title>
        <authorList>
            <person name="Chen B."/>
            <person name="Liu G."/>
            <person name="Chen Q."/>
            <person name="Wang H."/>
            <person name="Liu L."/>
            <person name="Tang K."/>
        </authorList>
    </citation>
    <scope>NUCLEOTIDE SEQUENCE</scope>
    <source>
        <strain evidence="4">TK19036</strain>
    </source>
</reference>
<evidence type="ECO:0000256" key="2">
    <source>
        <dbReference type="RuleBase" id="RU003476"/>
    </source>
</evidence>
<organism evidence="4">
    <name type="scientific">Roseihalotalea indica</name>
    <dbReference type="NCBI Taxonomy" id="2867963"/>
    <lineage>
        <taxon>Bacteria</taxon>
        <taxon>Pseudomonadati</taxon>
        <taxon>Bacteroidota</taxon>
        <taxon>Cytophagia</taxon>
        <taxon>Cytophagales</taxon>
        <taxon>Catalimonadaceae</taxon>
        <taxon>Roseihalotalea</taxon>
    </lineage>
</organism>
<dbReference type="PANTHER" id="PTHR43736">
    <property type="entry name" value="ADP-RIBOSE PYROPHOSPHATASE"/>
    <property type="match status" value="1"/>
</dbReference>
<evidence type="ECO:0000259" key="3">
    <source>
        <dbReference type="PROSITE" id="PS51462"/>
    </source>
</evidence>
<dbReference type="EMBL" id="CP120682">
    <property type="protein sequence ID" value="WKN39045.1"/>
    <property type="molecule type" value="Genomic_DNA"/>
</dbReference>
<dbReference type="InterPro" id="IPR020084">
    <property type="entry name" value="NUDIX_hydrolase_CS"/>
</dbReference>
<dbReference type="InterPro" id="IPR000086">
    <property type="entry name" value="NUDIX_hydrolase_dom"/>
</dbReference>
<dbReference type="Gene3D" id="3.90.79.10">
    <property type="entry name" value="Nucleoside Triphosphate Pyrophosphohydrolase"/>
    <property type="match status" value="1"/>
</dbReference>
<dbReference type="PRINTS" id="PR00502">
    <property type="entry name" value="NUDIXFAMILY"/>
</dbReference>
<dbReference type="CDD" id="cd18873">
    <property type="entry name" value="NUDIX_NadM_like"/>
    <property type="match status" value="1"/>
</dbReference>
<keyword evidence="1 2" id="KW-0378">Hydrolase</keyword>
<dbReference type="PROSITE" id="PS00893">
    <property type="entry name" value="NUDIX_BOX"/>
    <property type="match status" value="1"/>
</dbReference>
<dbReference type="Pfam" id="PF00293">
    <property type="entry name" value="NUDIX"/>
    <property type="match status" value="1"/>
</dbReference>
<dbReference type="PANTHER" id="PTHR43736:SF1">
    <property type="entry name" value="DIHYDRONEOPTERIN TRIPHOSPHATE DIPHOSPHATASE"/>
    <property type="match status" value="1"/>
</dbReference>
<dbReference type="SUPFAM" id="SSF55811">
    <property type="entry name" value="Nudix"/>
    <property type="match status" value="1"/>
</dbReference>
<accession>A0AA49GTS1</accession>
<dbReference type="GO" id="GO:0016787">
    <property type="term" value="F:hydrolase activity"/>
    <property type="evidence" value="ECO:0007669"/>
    <property type="project" value="UniProtKB-KW"/>
</dbReference>
<dbReference type="AlphaFoldDB" id="A0AA49GTS1"/>
<gene>
    <name evidence="4" type="ORF">K4G66_10060</name>
</gene>
<evidence type="ECO:0000256" key="1">
    <source>
        <dbReference type="ARBA" id="ARBA00022801"/>
    </source>
</evidence>
<protein>
    <submittedName>
        <fullName evidence="4">NUDIX hydrolase</fullName>
    </submittedName>
</protein>